<dbReference type="FunFam" id="1.10.10.10:FF:000059">
    <property type="entry name" value="ETS translocation variant 3"/>
    <property type="match status" value="1"/>
</dbReference>
<keyword evidence="6 7" id="KW-0539">Nucleus</keyword>
<name>A0A8B7ZV51_ACAPL</name>
<feature type="compositionally biased region" description="Polar residues" evidence="8">
    <location>
        <begin position="66"/>
        <end position="81"/>
    </location>
</feature>
<dbReference type="PANTHER" id="PTHR11849:SF59">
    <property type="entry name" value="ETS DOMAIN-CONTAINING PROTEIN"/>
    <property type="match status" value="1"/>
</dbReference>
<dbReference type="InterPro" id="IPR036388">
    <property type="entry name" value="WH-like_DNA-bd_sf"/>
</dbReference>
<sequence length="714" mass="81184">MSKPMPRLPSRLLPLSDGSTRLHHRNVLSSAKFSSSSQRSQPWAPCRVQRGSKMMHYRCLDPPTTPVHQQAEPSPSANIPSPATPVYNAGSMAFPDWAYKPESSPGSRQIQLWHFILELLQKEEFRDVIAWQGDYGEFLIKDPDELARVWGVRKCKPHMNYDKLSRALRYYYNKRILHKTKGKRFTYKFNFSKLILVNYPGTDMKYIPQYVPPQSAPASNNPSSPDDVILIDDNNKKSQERPGVRTLSESSSDSQESLEGTKRPPPPVRQRSHSLGDAEPLGINQPGLRGDGQPPVVPIDVRPPPFSPSYQPLRPTFYSHSLPASPCYLSPMPSPASAMSPIFTAPCPRFTYSPAEIRAHQEAQSRLEHDRVTKLRAQTLPRPFAMAQSPGTIWRTHNENEVRISGLNLSPPEPQQQHENVIRIPDRPLQSELYQRRMNERRQAQAAAANQKPATISSPPEIKAPSTVTSPPHDENTMKVPEPMRPWQHSSPRKPSPDRRYAGMRSPRPSPERTRMDVEGNRMESREERSRSPTEAERENTERQDKEKGIPIKLRVKRKWNRDNTRPPSYQEVEPKSPKVSLEHKPSSRSLPCTPTQKSSAIGTVFQFPPMAEDPVKEESMRRFRDYYFDTGPSPSSGPPQPMLELRSPGAFSPFKSERSQRTHLLTPDRALVPEMNLIKVESDSSLSKKRSLDPGLSEEVWIKREPRLEAKDP</sequence>
<dbReference type="PROSITE" id="PS00346">
    <property type="entry name" value="ETS_DOMAIN_2"/>
    <property type="match status" value="1"/>
</dbReference>
<dbReference type="GeneID" id="110988326"/>
<feature type="compositionally biased region" description="Basic and acidic residues" evidence="8">
    <location>
        <begin position="614"/>
        <end position="628"/>
    </location>
</feature>
<protein>
    <submittedName>
        <fullName evidence="11">ETS translocation variant 3-like isoform X1</fullName>
    </submittedName>
</protein>
<feature type="region of interest" description="Disordered" evidence="8">
    <location>
        <begin position="405"/>
        <end position="427"/>
    </location>
</feature>
<evidence type="ECO:0000259" key="9">
    <source>
        <dbReference type="PROSITE" id="PS50061"/>
    </source>
</evidence>
<feature type="compositionally biased region" description="Low complexity" evidence="8">
    <location>
        <begin position="216"/>
        <end position="225"/>
    </location>
</feature>
<feature type="region of interest" description="Disordered" evidence="8">
    <location>
        <begin position="210"/>
        <end position="301"/>
    </location>
</feature>
<dbReference type="RefSeq" id="XP_022107396.1">
    <property type="nucleotide sequence ID" value="XM_022251704.1"/>
</dbReference>
<keyword evidence="3" id="KW-0805">Transcription regulation</keyword>
<keyword evidence="10" id="KW-1185">Reference proteome</keyword>
<evidence type="ECO:0000313" key="10">
    <source>
        <dbReference type="Proteomes" id="UP000694845"/>
    </source>
</evidence>
<feature type="compositionally biased region" description="Basic and acidic residues" evidence="8">
    <location>
        <begin position="573"/>
        <end position="586"/>
    </location>
</feature>
<dbReference type="AlphaFoldDB" id="A0A8B7ZV51"/>
<dbReference type="OrthoDB" id="10067219at2759"/>
<proteinExistence type="inferred from homology"/>
<dbReference type="GO" id="GO:0000981">
    <property type="term" value="F:DNA-binding transcription factor activity, RNA polymerase II-specific"/>
    <property type="evidence" value="ECO:0007669"/>
    <property type="project" value="TreeGrafter"/>
</dbReference>
<dbReference type="Gene3D" id="1.10.10.10">
    <property type="entry name" value="Winged helix-like DNA-binding domain superfamily/Winged helix DNA-binding domain"/>
    <property type="match status" value="1"/>
</dbReference>
<gene>
    <name evidence="11" type="primary">LOC110988326</name>
</gene>
<dbReference type="GO" id="GO:0005634">
    <property type="term" value="C:nucleus"/>
    <property type="evidence" value="ECO:0007669"/>
    <property type="project" value="UniProtKB-SubCell"/>
</dbReference>
<comment type="subcellular location">
    <subcellularLocation>
        <location evidence="1 7">Nucleus</location>
    </subcellularLocation>
</comment>
<feature type="compositionally biased region" description="Basic and acidic residues" evidence="8">
    <location>
        <begin position="233"/>
        <end position="243"/>
    </location>
</feature>
<dbReference type="InterPro" id="IPR036390">
    <property type="entry name" value="WH_DNA-bd_sf"/>
</dbReference>
<dbReference type="InterPro" id="IPR046328">
    <property type="entry name" value="ETS_fam"/>
</dbReference>
<organism evidence="10 11">
    <name type="scientific">Acanthaster planci</name>
    <name type="common">Crown-of-thorns starfish</name>
    <dbReference type="NCBI Taxonomy" id="133434"/>
    <lineage>
        <taxon>Eukaryota</taxon>
        <taxon>Metazoa</taxon>
        <taxon>Echinodermata</taxon>
        <taxon>Eleutherozoa</taxon>
        <taxon>Asterozoa</taxon>
        <taxon>Asteroidea</taxon>
        <taxon>Valvatacea</taxon>
        <taxon>Valvatida</taxon>
        <taxon>Acanthasteridae</taxon>
        <taxon>Acanthaster</taxon>
    </lineage>
</organism>
<evidence type="ECO:0000256" key="2">
    <source>
        <dbReference type="ARBA" id="ARBA00005562"/>
    </source>
</evidence>
<keyword evidence="4 7" id="KW-0238">DNA-binding</keyword>
<dbReference type="GO" id="GO:0043565">
    <property type="term" value="F:sequence-specific DNA binding"/>
    <property type="evidence" value="ECO:0007669"/>
    <property type="project" value="InterPro"/>
</dbReference>
<dbReference type="InterPro" id="IPR000418">
    <property type="entry name" value="Ets_dom"/>
</dbReference>
<dbReference type="Pfam" id="PF00178">
    <property type="entry name" value="Ets"/>
    <property type="match status" value="1"/>
</dbReference>
<evidence type="ECO:0000256" key="3">
    <source>
        <dbReference type="ARBA" id="ARBA00023015"/>
    </source>
</evidence>
<feature type="compositionally biased region" description="Basic and acidic residues" evidence="8">
    <location>
        <begin position="510"/>
        <end position="550"/>
    </location>
</feature>
<feature type="region of interest" description="Disordered" evidence="8">
    <location>
        <begin position="439"/>
        <end position="669"/>
    </location>
</feature>
<dbReference type="GO" id="GO:0030154">
    <property type="term" value="P:cell differentiation"/>
    <property type="evidence" value="ECO:0007669"/>
    <property type="project" value="TreeGrafter"/>
</dbReference>
<feature type="compositionally biased region" description="Low complexity" evidence="8">
    <location>
        <begin position="1"/>
        <end position="16"/>
    </location>
</feature>
<dbReference type="PRINTS" id="PR00454">
    <property type="entry name" value="ETSDOMAIN"/>
</dbReference>
<evidence type="ECO:0000256" key="1">
    <source>
        <dbReference type="ARBA" id="ARBA00004123"/>
    </source>
</evidence>
<comment type="similarity">
    <text evidence="2 7">Belongs to the ETS family.</text>
</comment>
<dbReference type="SUPFAM" id="SSF46785">
    <property type="entry name" value="Winged helix' DNA-binding domain"/>
    <property type="match status" value="1"/>
</dbReference>
<feature type="region of interest" description="Disordered" evidence="8">
    <location>
        <begin position="1"/>
        <end position="21"/>
    </location>
</feature>
<evidence type="ECO:0000256" key="7">
    <source>
        <dbReference type="RuleBase" id="RU004019"/>
    </source>
</evidence>
<keyword evidence="5" id="KW-0804">Transcription</keyword>
<evidence type="ECO:0000256" key="8">
    <source>
        <dbReference type="SAM" id="MobiDB-lite"/>
    </source>
</evidence>
<evidence type="ECO:0000256" key="6">
    <source>
        <dbReference type="ARBA" id="ARBA00023242"/>
    </source>
</evidence>
<reference evidence="11" key="1">
    <citation type="submission" date="2025-08" db="UniProtKB">
        <authorList>
            <consortium name="RefSeq"/>
        </authorList>
    </citation>
    <scope>IDENTIFICATION</scope>
</reference>
<feature type="compositionally biased region" description="Low complexity" evidence="8">
    <location>
        <begin position="247"/>
        <end position="258"/>
    </location>
</feature>
<evidence type="ECO:0000256" key="4">
    <source>
        <dbReference type="ARBA" id="ARBA00023125"/>
    </source>
</evidence>
<dbReference type="KEGG" id="aplc:110988326"/>
<evidence type="ECO:0000256" key="5">
    <source>
        <dbReference type="ARBA" id="ARBA00023163"/>
    </source>
</evidence>
<dbReference type="SMART" id="SM00413">
    <property type="entry name" value="ETS"/>
    <property type="match status" value="1"/>
</dbReference>
<feature type="region of interest" description="Disordered" evidence="8">
    <location>
        <begin position="63"/>
        <end position="82"/>
    </location>
</feature>
<dbReference type="PROSITE" id="PS00345">
    <property type="entry name" value="ETS_DOMAIN_1"/>
    <property type="match status" value="1"/>
</dbReference>
<accession>A0A8B7ZV51</accession>
<dbReference type="PANTHER" id="PTHR11849">
    <property type="entry name" value="ETS"/>
    <property type="match status" value="1"/>
</dbReference>
<feature type="compositionally biased region" description="Polar residues" evidence="8">
    <location>
        <begin position="588"/>
        <end position="602"/>
    </location>
</feature>
<feature type="domain" description="ETS" evidence="9">
    <location>
        <begin position="110"/>
        <end position="190"/>
    </location>
</feature>
<evidence type="ECO:0000313" key="11">
    <source>
        <dbReference type="RefSeq" id="XP_022107396.1"/>
    </source>
</evidence>
<dbReference type="Proteomes" id="UP000694845">
    <property type="component" value="Unplaced"/>
</dbReference>
<dbReference type="PROSITE" id="PS50061">
    <property type="entry name" value="ETS_DOMAIN_3"/>
    <property type="match status" value="1"/>
</dbReference>